<dbReference type="CDD" id="cd03225">
    <property type="entry name" value="ABC_cobalt_CbiO_domain1"/>
    <property type="match status" value="1"/>
</dbReference>
<dbReference type="InterPro" id="IPR017871">
    <property type="entry name" value="ABC_transporter-like_CS"/>
</dbReference>
<dbReference type="EMBL" id="BAABLW010000007">
    <property type="protein sequence ID" value="GAA4927333.1"/>
    <property type="molecule type" value="Genomic_DNA"/>
</dbReference>
<comment type="caution">
    <text evidence="6">The sequence shown here is derived from an EMBL/GenBank/DDBJ whole genome shotgun (WGS) entry which is preliminary data.</text>
</comment>
<dbReference type="GO" id="GO:0005524">
    <property type="term" value="F:ATP binding"/>
    <property type="evidence" value="ECO:0007669"/>
    <property type="project" value="UniProtKB-KW"/>
</dbReference>
<dbReference type="InterPro" id="IPR003439">
    <property type="entry name" value="ABC_transporter-like_ATP-bd"/>
</dbReference>
<dbReference type="Proteomes" id="UP001500368">
    <property type="component" value="Unassembled WGS sequence"/>
</dbReference>
<dbReference type="SUPFAM" id="SSF52540">
    <property type="entry name" value="P-loop containing nucleoside triphosphate hydrolases"/>
    <property type="match status" value="1"/>
</dbReference>
<evidence type="ECO:0000256" key="3">
    <source>
        <dbReference type="ARBA" id="ARBA00022741"/>
    </source>
</evidence>
<keyword evidence="4 6" id="KW-0067">ATP-binding</keyword>
<evidence type="ECO:0000313" key="6">
    <source>
        <dbReference type="EMBL" id="GAA4927333.1"/>
    </source>
</evidence>
<dbReference type="Pfam" id="PF00005">
    <property type="entry name" value="ABC_tran"/>
    <property type="match status" value="1"/>
</dbReference>
<reference evidence="7" key="1">
    <citation type="journal article" date="2019" name="Int. J. Syst. Evol. Microbiol.">
        <title>The Global Catalogue of Microorganisms (GCM) 10K type strain sequencing project: providing services to taxonomists for standard genome sequencing and annotation.</title>
        <authorList>
            <consortium name="The Broad Institute Genomics Platform"/>
            <consortium name="The Broad Institute Genome Sequencing Center for Infectious Disease"/>
            <person name="Wu L."/>
            <person name="Ma J."/>
        </authorList>
    </citation>
    <scope>NUCLEOTIDE SEQUENCE [LARGE SCALE GENOMIC DNA]</scope>
    <source>
        <strain evidence="7">JCM 19129</strain>
    </source>
</reference>
<evidence type="ECO:0000259" key="5">
    <source>
        <dbReference type="PROSITE" id="PS50893"/>
    </source>
</evidence>
<evidence type="ECO:0000256" key="4">
    <source>
        <dbReference type="ARBA" id="ARBA00022840"/>
    </source>
</evidence>
<keyword evidence="2" id="KW-0813">Transport</keyword>
<evidence type="ECO:0000256" key="2">
    <source>
        <dbReference type="ARBA" id="ARBA00022448"/>
    </source>
</evidence>
<dbReference type="InterPro" id="IPR003593">
    <property type="entry name" value="AAA+_ATPase"/>
</dbReference>
<dbReference type="Gene3D" id="3.40.50.300">
    <property type="entry name" value="P-loop containing nucleotide triphosphate hydrolases"/>
    <property type="match status" value="1"/>
</dbReference>
<keyword evidence="3" id="KW-0547">Nucleotide-binding</keyword>
<dbReference type="InterPro" id="IPR015856">
    <property type="entry name" value="ABC_transpr_CbiO/EcfA_su"/>
</dbReference>
<comment type="similarity">
    <text evidence="1">Belongs to the ABC transporter superfamily.</text>
</comment>
<evidence type="ECO:0000256" key="1">
    <source>
        <dbReference type="ARBA" id="ARBA00005417"/>
    </source>
</evidence>
<protein>
    <submittedName>
        <fullName evidence="6">ABC transporter ATP-binding protein</fullName>
    </submittedName>
</protein>
<gene>
    <name evidence="6" type="ORF">GCM10025790_26820</name>
</gene>
<dbReference type="PANTHER" id="PTHR43553:SF24">
    <property type="entry name" value="ENERGY-COUPLING FACTOR TRANSPORTER ATP-BINDING PROTEIN ECFA1"/>
    <property type="match status" value="1"/>
</dbReference>
<evidence type="ECO:0000313" key="7">
    <source>
        <dbReference type="Proteomes" id="UP001500368"/>
    </source>
</evidence>
<sequence length="213" mass="22414">MDVETSDGAPARILHPVSLTITEPVVAIIGANGSGKSTLLRLMAGLVQPTSGSVTFSPQAPRTGFVFANPQAQTVMPVVGEDIAFSLKQAGVPRAQRTQQAAEILAGVQLEHRLDSSVYELSSGERQKVALAGVLAAKPQLVLADEPTTLLDLRSAADFQARLLGLGVPLVVATHDLDFAAQAQRVLVFDHGQLVADDEPPAAISHYRRLALA</sequence>
<organism evidence="6 7">
    <name type="scientific">Nesterenkonia rhizosphaerae</name>
    <dbReference type="NCBI Taxonomy" id="1348272"/>
    <lineage>
        <taxon>Bacteria</taxon>
        <taxon>Bacillati</taxon>
        <taxon>Actinomycetota</taxon>
        <taxon>Actinomycetes</taxon>
        <taxon>Micrococcales</taxon>
        <taxon>Micrococcaceae</taxon>
        <taxon>Nesterenkonia</taxon>
    </lineage>
</organism>
<proteinExistence type="inferred from homology"/>
<name>A0ABP9G433_9MICC</name>
<keyword evidence="7" id="KW-1185">Reference proteome</keyword>
<dbReference type="InterPro" id="IPR027417">
    <property type="entry name" value="P-loop_NTPase"/>
</dbReference>
<dbReference type="SMART" id="SM00382">
    <property type="entry name" value="AAA"/>
    <property type="match status" value="1"/>
</dbReference>
<dbReference type="PROSITE" id="PS00211">
    <property type="entry name" value="ABC_TRANSPORTER_1"/>
    <property type="match status" value="1"/>
</dbReference>
<feature type="domain" description="ABC transporter" evidence="5">
    <location>
        <begin position="3"/>
        <end position="213"/>
    </location>
</feature>
<accession>A0ABP9G433</accession>
<dbReference type="InterPro" id="IPR050095">
    <property type="entry name" value="ECF_ABC_transporter_ATP-bd"/>
</dbReference>
<dbReference type="PROSITE" id="PS50893">
    <property type="entry name" value="ABC_TRANSPORTER_2"/>
    <property type="match status" value="1"/>
</dbReference>
<dbReference type="PANTHER" id="PTHR43553">
    <property type="entry name" value="HEAVY METAL TRANSPORTER"/>
    <property type="match status" value="1"/>
</dbReference>
<dbReference type="RefSeq" id="WP_345478502.1">
    <property type="nucleotide sequence ID" value="NZ_BAABLW010000007.1"/>
</dbReference>